<protein>
    <submittedName>
        <fullName evidence="2">Uncharacterized protein</fullName>
    </submittedName>
</protein>
<dbReference type="RefSeq" id="WP_158765601.1">
    <property type="nucleotide sequence ID" value="NZ_CP047045.1"/>
</dbReference>
<name>A0A6I6MJ68_9CAUL</name>
<gene>
    <name evidence="2" type="ORF">DSM104635_01506</name>
</gene>
<evidence type="ECO:0000313" key="3">
    <source>
        <dbReference type="Proteomes" id="UP000431269"/>
    </source>
</evidence>
<dbReference type="KEGG" id="tsv:DSM104635_01506"/>
<comment type="similarity">
    <text evidence="1">Belongs to the UPF0167 family.</text>
</comment>
<organism evidence="2 3">
    <name type="scientific">Terricaulis silvestris</name>
    <dbReference type="NCBI Taxonomy" id="2686094"/>
    <lineage>
        <taxon>Bacteria</taxon>
        <taxon>Pseudomonadati</taxon>
        <taxon>Pseudomonadota</taxon>
        <taxon>Alphaproteobacteria</taxon>
        <taxon>Caulobacterales</taxon>
        <taxon>Caulobacteraceae</taxon>
        <taxon>Terricaulis</taxon>
    </lineage>
</organism>
<keyword evidence="3" id="KW-1185">Reference proteome</keyword>
<dbReference type="Pfam" id="PF03691">
    <property type="entry name" value="UPF0167"/>
    <property type="match status" value="1"/>
</dbReference>
<dbReference type="Proteomes" id="UP000431269">
    <property type="component" value="Chromosome"/>
</dbReference>
<dbReference type="EMBL" id="CP047045">
    <property type="protein sequence ID" value="QGZ94679.1"/>
    <property type="molecule type" value="Genomic_DNA"/>
</dbReference>
<evidence type="ECO:0000313" key="2">
    <source>
        <dbReference type="EMBL" id="QGZ94679.1"/>
    </source>
</evidence>
<sequence>MTDKPFFRFHPDAYDHGVFEESDEPCSACGKPCVWKYTQHIYALPPDPEAICARCIADGTVTKAVPEGDYGLHDFSFDEEPSEALAAEVEQRTPGFATYNPFVWPVRDGMPLAFLGFGEDANLANVLGVKAAIAALASDMGGEVAPGYAMIFKTLEGDTYIATLDMD</sequence>
<proteinExistence type="inferred from homology"/>
<evidence type="ECO:0000256" key="1">
    <source>
        <dbReference type="ARBA" id="ARBA00008525"/>
    </source>
</evidence>
<reference evidence="3" key="1">
    <citation type="submission" date="2019-12" db="EMBL/GenBank/DDBJ databases">
        <title>Complete genome of Terracaulis silvestris 0127_4.</title>
        <authorList>
            <person name="Vieira S."/>
            <person name="Riedel T."/>
            <person name="Sproer C."/>
            <person name="Pascual J."/>
            <person name="Boedeker C."/>
            <person name="Overmann J."/>
        </authorList>
    </citation>
    <scope>NUCLEOTIDE SEQUENCE [LARGE SCALE GENOMIC DNA]</scope>
    <source>
        <strain evidence="3">0127_4</strain>
    </source>
</reference>
<dbReference type="AlphaFoldDB" id="A0A6I6MJ68"/>
<dbReference type="InterPro" id="IPR005363">
    <property type="entry name" value="UPF0167"/>
</dbReference>
<accession>A0A6I6MJ68</accession>